<gene>
    <name evidence="3" type="ORF">AFERRI_50963</name>
    <name evidence="2" type="ORF">AFERRI_530297</name>
</gene>
<dbReference type="EMBL" id="CCCS020000049">
    <property type="protein sequence ID" value="CDQ11402.1"/>
    <property type="molecule type" value="Genomic_DNA"/>
</dbReference>
<keyword evidence="1" id="KW-0472">Membrane</keyword>
<dbReference type="Proteomes" id="UP000193925">
    <property type="component" value="Chromosome AFERRI"/>
</dbReference>
<feature type="transmembrane region" description="Helical" evidence="1">
    <location>
        <begin position="36"/>
        <end position="59"/>
    </location>
</feature>
<name>A0A060US09_9PROT</name>
<reference evidence="2" key="1">
    <citation type="submission" date="2014-03" db="EMBL/GenBank/DDBJ databases">
        <authorList>
            <person name="Genoscope - CEA"/>
        </authorList>
    </citation>
    <scope>NUCLEOTIDE SEQUENCE [LARGE SCALE GENOMIC DNA]</scope>
    <source>
        <strain evidence="2">CF27</strain>
    </source>
</reference>
<feature type="transmembrane region" description="Helical" evidence="1">
    <location>
        <begin position="65"/>
        <end position="84"/>
    </location>
</feature>
<keyword evidence="1" id="KW-1133">Transmembrane helix</keyword>
<keyword evidence="4" id="KW-1185">Reference proteome</keyword>
<evidence type="ECO:0000313" key="4">
    <source>
        <dbReference type="Proteomes" id="UP000193925"/>
    </source>
</evidence>
<evidence type="ECO:0000313" key="2">
    <source>
        <dbReference type="EMBL" id="CDQ11402.1"/>
    </source>
</evidence>
<evidence type="ECO:0000313" key="3">
    <source>
        <dbReference type="EMBL" id="SMH67761.1"/>
    </source>
</evidence>
<protein>
    <submittedName>
        <fullName evidence="2">Uncharacterized protein</fullName>
    </submittedName>
</protein>
<organism evidence="2">
    <name type="scientific">Acidithiobacillus ferrivorans</name>
    <dbReference type="NCBI Taxonomy" id="160808"/>
    <lineage>
        <taxon>Bacteria</taxon>
        <taxon>Pseudomonadati</taxon>
        <taxon>Pseudomonadota</taxon>
        <taxon>Acidithiobacillia</taxon>
        <taxon>Acidithiobacillales</taxon>
        <taxon>Acidithiobacillaceae</taxon>
        <taxon>Acidithiobacillus</taxon>
    </lineage>
</organism>
<proteinExistence type="predicted"/>
<keyword evidence="1" id="KW-0812">Transmembrane</keyword>
<dbReference type="EMBL" id="LT841305">
    <property type="protein sequence ID" value="SMH67761.1"/>
    <property type="molecule type" value="Genomic_DNA"/>
</dbReference>
<dbReference type="AlphaFoldDB" id="A0A060US09"/>
<sequence>MPPLFLTQEPASFSVNVGLLFQAMQRFCAQAEDMKAGAAAGAWAVLVAAAAGAAAIAIVDPAKPSPKMAAVIIFLNIDLSSILLSRRSK</sequence>
<reference evidence="2" key="2">
    <citation type="submission" date="2014-07" db="EMBL/GenBank/DDBJ databases">
        <title>Initial genome analysis of the psychrotolerant acidophile Acidithiobacillus ferrivorans CF27: insights into iron and sulfur oxidation pathways and into biofilm formation.</title>
        <authorList>
            <person name="Talla E."/>
            <person name="Hedrich S."/>
            <person name="Mangenot S."/>
            <person name="Ji B."/>
            <person name="Johnson D.B."/>
            <person name="Barbe V."/>
            <person name="Bonnefoy V."/>
        </authorList>
    </citation>
    <scope>NUCLEOTIDE SEQUENCE [LARGE SCALE GENOMIC DNA]</scope>
    <source>
        <strain evidence="2">CF27</strain>
    </source>
</reference>
<accession>A0A060US09</accession>
<reference evidence="3 4" key="3">
    <citation type="submission" date="2017-03" db="EMBL/GenBank/DDBJ databases">
        <authorList>
            <person name="Regsiter A."/>
            <person name="William W."/>
        </authorList>
    </citation>
    <scope>NUCLEOTIDE SEQUENCE [LARGE SCALE GENOMIC DNA]</scope>
    <source>
        <strain evidence="3">PRJEB5721</strain>
    </source>
</reference>
<evidence type="ECO:0000256" key="1">
    <source>
        <dbReference type="SAM" id="Phobius"/>
    </source>
</evidence>